<protein>
    <recommendedName>
        <fullName evidence="2">TOG domain-containing protein</fullName>
    </recommendedName>
</protein>
<evidence type="ECO:0000259" key="2">
    <source>
        <dbReference type="SMART" id="SM01349"/>
    </source>
</evidence>
<dbReference type="InterPro" id="IPR016024">
    <property type="entry name" value="ARM-type_fold"/>
</dbReference>
<dbReference type="GO" id="GO:0008017">
    <property type="term" value="F:microtubule binding"/>
    <property type="evidence" value="ECO:0007669"/>
    <property type="project" value="TreeGrafter"/>
</dbReference>
<dbReference type="GO" id="GO:0005819">
    <property type="term" value="C:spindle"/>
    <property type="evidence" value="ECO:0007669"/>
    <property type="project" value="UniProtKB-ARBA"/>
</dbReference>
<dbReference type="Pfam" id="PF12348">
    <property type="entry name" value="CLASP_N"/>
    <property type="match status" value="1"/>
</dbReference>
<reference evidence="3" key="1">
    <citation type="submission" date="2021-01" db="EMBL/GenBank/DDBJ databases">
        <authorList>
            <person name="Corre E."/>
            <person name="Pelletier E."/>
            <person name="Niang G."/>
            <person name="Scheremetjew M."/>
            <person name="Finn R."/>
            <person name="Kale V."/>
            <person name="Holt S."/>
            <person name="Cochrane G."/>
            <person name="Meng A."/>
            <person name="Brown T."/>
            <person name="Cohen L."/>
        </authorList>
    </citation>
    <scope>NUCLEOTIDE SEQUENCE</scope>
    <source>
        <strain evidence="3">Pop2</strain>
    </source>
</reference>
<dbReference type="InterPro" id="IPR011989">
    <property type="entry name" value="ARM-like"/>
</dbReference>
<feature type="compositionally biased region" description="Basic and acidic residues" evidence="1">
    <location>
        <begin position="821"/>
        <end position="838"/>
    </location>
</feature>
<evidence type="ECO:0000256" key="1">
    <source>
        <dbReference type="SAM" id="MobiDB-lite"/>
    </source>
</evidence>
<dbReference type="InterPro" id="IPR034085">
    <property type="entry name" value="TOG"/>
</dbReference>
<sequence>MRPVKEIVISFLHTFSKENGDVGSFFASIQLKIDELNASLYFLDSDNNPNDDVQGGCTKIDFRQQWQSFLFLSCNREHDDAREIIAQREELVDALISCCDVGVGNEDESLHRLSSASFLCLSYILRLRNASDDKSSSIVGSRLDALAPLLLQAIHKQPNSLNDKGDPLLSALSLVQNLMPPRCRREECHVPSVRDYILLPASSSQHSTSVAAAAHLLSSCIVESAITAGNNENVSDMTPIQKEEYNETVSLKKETVALQRIQDFRQVLENVVNFESLNGDLLESKLLCSINESLTKIYHVAPAALESQLAHSEHGKKVLNGLFSKSVEAEAKTGSRESSNHDNPKSLSRVKSLSFYSHLSDPPIEFTSEKQQTEQMDAIAISLTETDADLWSARFDALKALEQILAGGIVRHSEQQRALFLDKLRRMAITEQILDLRSQITRQACRVVTALAYELRETNNTDCASMMSHFVEKWLPALLKLSISGVRLMATQGTNCLLHLSALGGNHGYPRIVTTLCEGCVEKKVHQNHKKGCVMALTMAMRVWGVHTLEKHLSLIEKAVQEASTNRDPSVREEGRKAFWAMYSRAKFRKSAEKIMAKWDKREKKMMEQIKEETIVEWERDGRMETLVRTGVDIGAKAGSSLSSTKGGSSKGRVTLKKRIGRSALPPAAARKKQSHAAQAPATPEGDISSRRQPFSSSPRPSSHSSPKSTPSSASSSPALRLTKAGSVPVAPASPSHPRMTASSTQSSPESSQSFRSKQQLRQRPWHRTSLANRPPYHDSNAPTSPSKATAVLTDMRKYQEQQQSSPISDGSFSSSPVTPRSDKAKRISDIFPGHDKGTVTGATQGNVCQISGSDTASTTLSCEDEHPASSPPSYDPASSQNEGKDIEMHESPFSQRDFFNNEKATAAAAGDFSQEPLLLPTHPSLRTKTNLSVEKRDISKSTANPPNIPFTRNNASLSHQAEVTPTVYQSSGSSTPATPKSFESRKEAERLHLSPTTSRATPCTDPVLRYMAHPTPLSAEKVPHKKSEMLPIIMEKLAIESAPQEQFLGIQGLVQFAKEHSDDDCWVDRFGDVLDCLLRGVETGSPLSFPNKAYANGVQQPLSEQCMSNDTMYESMSLSDSVTASRHLYLQGIRALLKYVPNHFEGHINKVVEKLLECSQCGSYELTHTAERALENLVKTIDPVQSLNALLPFLSIDWQQNDENADYSIVLSSLRTLCKLVERLPPRVLLGAIPTLMPCLYTSINHKVVDMRKASVFAIVQMHYILGDDLSPYLRELSVAQHKLLSIYVERHKKAPQMIVDASDNCVKI</sequence>
<gene>
    <name evidence="3" type="ORF">DBRI1063_LOCUS725</name>
</gene>
<feature type="compositionally biased region" description="Low complexity" evidence="1">
    <location>
        <begin position="743"/>
        <end position="758"/>
    </location>
</feature>
<feature type="region of interest" description="Disordered" evidence="1">
    <location>
        <begin position="637"/>
        <end position="885"/>
    </location>
</feature>
<name>A0A7S1VZF9_9STRA</name>
<feature type="compositionally biased region" description="Low complexity" evidence="1">
    <location>
        <begin position="637"/>
        <end position="652"/>
    </location>
</feature>
<feature type="compositionally biased region" description="Low complexity" evidence="1">
    <location>
        <begin position="691"/>
        <end position="718"/>
    </location>
</feature>
<dbReference type="GO" id="GO:0005881">
    <property type="term" value="C:cytoplasmic microtubule"/>
    <property type="evidence" value="ECO:0007669"/>
    <property type="project" value="TreeGrafter"/>
</dbReference>
<feature type="domain" description="TOG" evidence="2">
    <location>
        <begin position="1016"/>
        <end position="1299"/>
    </location>
</feature>
<accession>A0A7S1VZF9</accession>
<feature type="compositionally biased region" description="Low complexity" evidence="1">
    <location>
        <begin position="727"/>
        <end position="736"/>
    </location>
</feature>
<proteinExistence type="predicted"/>
<dbReference type="Gene3D" id="1.25.10.10">
    <property type="entry name" value="Leucine-rich Repeat Variant"/>
    <property type="match status" value="2"/>
</dbReference>
<feature type="compositionally biased region" description="Low complexity" evidence="1">
    <location>
        <begin position="805"/>
        <end position="816"/>
    </location>
</feature>
<feature type="compositionally biased region" description="Polar residues" evidence="1">
    <location>
        <begin position="841"/>
        <end position="862"/>
    </location>
</feature>
<dbReference type="PANTHER" id="PTHR21567:SF9">
    <property type="entry name" value="CLIP-ASSOCIATING PROTEIN"/>
    <property type="match status" value="1"/>
</dbReference>
<dbReference type="EMBL" id="HBGN01001128">
    <property type="protein sequence ID" value="CAD9314319.1"/>
    <property type="molecule type" value="Transcribed_RNA"/>
</dbReference>
<feature type="region of interest" description="Disordered" evidence="1">
    <location>
        <begin position="912"/>
        <end position="1006"/>
    </location>
</feature>
<dbReference type="SMART" id="SM01349">
    <property type="entry name" value="TOG"/>
    <property type="match status" value="2"/>
</dbReference>
<dbReference type="GO" id="GO:0000226">
    <property type="term" value="P:microtubule cytoskeleton organization"/>
    <property type="evidence" value="ECO:0007669"/>
    <property type="project" value="TreeGrafter"/>
</dbReference>
<dbReference type="GO" id="GO:0000278">
    <property type="term" value="P:mitotic cell cycle"/>
    <property type="evidence" value="ECO:0007669"/>
    <property type="project" value="UniProtKB-ARBA"/>
</dbReference>
<dbReference type="InterPro" id="IPR024395">
    <property type="entry name" value="CLASP_N_dom"/>
</dbReference>
<dbReference type="SUPFAM" id="SSF48371">
    <property type="entry name" value="ARM repeat"/>
    <property type="match status" value="1"/>
</dbReference>
<organism evidence="3">
    <name type="scientific">Ditylum brightwellii</name>
    <dbReference type="NCBI Taxonomy" id="49249"/>
    <lineage>
        <taxon>Eukaryota</taxon>
        <taxon>Sar</taxon>
        <taxon>Stramenopiles</taxon>
        <taxon>Ochrophyta</taxon>
        <taxon>Bacillariophyta</taxon>
        <taxon>Mediophyceae</taxon>
        <taxon>Lithodesmiophycidae</taxon>
        <taxon>Lithodesmiales</taxon>
        <taxon>Lithodesmiaceae</taxon>
        <taxon>Ditylum</taxon>
    </lineage>
</organism>
<evidence type="ECO:0000313" key="3">
    <source>
        <dbReference type="EMBL" id="CAD9314319.1"/>
    </source>
</evidence>
<feature type="compositionally biased region" description="Basic and acidic residues" evidence="1">
    <location>
        <begin position="983"/>
        <end position="993"/>
    </location>
</feature>
<feature type="domain" description="TOG" evidence="2">
    <location>
        <begin position="369"/>
        <end position="622"/>
    </location>
</feature>
<dbReference type="PANTHER" id="PTHR21567">
    <property type="entry name" value="CLASP"/>
    <property type="match status" value="1"/>
</dbReference>
<feature type="compositionally biased region" description="Polar residues" evidence="1">
    <location>
        <begin position="941"/>
        <end position="979"/>
    </location>
</feature>